<keyword evidence="6" id="KW-1185">Reference proteome</keyword>
<dbReference type="InterPro" id="IPR014710">
    <property type="entry name" value="RmlC-like_jellyroll"/>
</dbReference>
<dbReference type="InterPro" id="IPR018488">
    <property type="entry name" value="cNMP-bd_CS"/>
</dbReference>
<keyword evidence="3" id="KW-0804">Transcription</keyword>
<name>A0ABX2AR10_9BACT</name>
<keyword evidence="1" id="KW-0805">Transcription regulation</keyword>
<dbReference type="Proteomes" id="UP000714420">
    <property type="component" value="Unassembled WGS sequence"/>
</dbReference>
<comment type="caution">
    <text evidence="5">The sequence shown here is derived from an EMBL/GenBank/DDBJ whole genome shotgun (WGS) entry which is preliminary data.</text>
</comment>
<dbReference type="InterPro" id="IPR036390">
    <property type="entry name" value="WH_DNA-bd_sf"/>
</dbReference>
<feature type="domain" description="Cyclic nucleotide-binding" evidence="4">
    <location>
        <begin position="15"/>
        <end position="120"/>
    </location>
</feature>
<organism evidence="5 6">
    <name type="scientific">Xylanibacter muris</name>
    <dbReference type="NCBI Taxonomy" id="2736290"/>
    <lineage>
        <taxon>Bacteria</taxon>
        <taxon>Pseudomonadati</taxon>
        <taxon>Bacteroidota</taxon>
        <taxon>Bacteroidia</taxon>
        <taxon>Bacteroidales</taxon>
        <taxon>Prevotellaceae</taxon>
        <taxon>Xylanibacter</taxon>
    </lineage>
</organism>
<accession>A0ABX2AR10</accession>
<dbReference type="Pfam" id="PF13545">
    <property type="entry name" value="HTH_Crp_2"/>
    <property type="match status" value="1"/>
</dbReference>
<dbReference type="SUPFAM" id="SSF46785">
    <property type="entry name" value="Winged helix' DNA-binding domain"/>
    <property type="match status" value="1"/>
</dbReference>
<dbReference type="CDD" id="cd00038">
    <property type="entry name" value="CAP_ED"/>
    <property type="match status" value="1"/>
</dbReference>
<reference evidence="5 6" key="1">
    <citation type="submission" date="2020-05" db="EMBL/GenBank/DDBJ databases">
        <title>Distinct polysaccharide utilization as determinants for interspecies competition between intestinal Prevotella spp.</title>
        <authorList>
            <person name="Galvez E.J.C."/>
            <person name="Iljazovic A."/>
            <person name="Strowig T."/>
        </authorList>
    </citation>
    <scope>NUCLEOTIDE SEQUENCE [LARGE SCALE GENOMIC DNA]</scope>
    <source>
        <strain evidence="5 6">PMUR</strain>
    </source>
</reference>
<dbReference type="PROSITE" id="PS50042">
    <property type="entry name" value="CNMP_BINDING_3"/>
    <property type="match status" value="1"/>
</dbReference>
<dbReference type="Pfam" id="PF00027">
    <property type="entry name" value="cNMP_binding"/>
    <property type="match status" value="1"/>
</dbReference>
<keyword evidence="2" id="KW-0238">DNA-binding</keyword>
<dbReference type="PROSITE" id="PS00888">
    <property type="entry name" value="CNMP_BINDING_1"/>
    <property type="match status" value="1"/>
</dbReference>
<evidence type="ECO:0000313" key="6">
    <source>
        <dbReference type="Proteomes" id="UP000714420"/>
    </source>
</evidence>
<dbReference type="RefSeq" id="WP_172276089.1">
    <property type="nucleotide sequence ID" value="NZ_CASGMU010000010.1"/>
</dbReference>
<dbReference type="Gene3D" id="2.60.120.10">
    <property type="entry name" value="Jelly Rolls"/>
    <property type="match status" value="1"/>
</dbReference>
<evidence type="ECO:0000256" key="3">
    <source>
        <dbReference type="ARBA" id="ARBA00023163"/>
    </source>
</evidence>
<proteinExistence type="predicted"/>
<evidence type="ECO:0000256" key="1">
    <source>
        <dbReference type="ARBA" id="ARBA00023015"/>
    </source>
</evidence>
<evidence type="ECO:0000313" key="5">
    <source>
        <dbReference type="EMBL" id="NPD92682.1"/>
    </source>
</evidence>
<evidence type="ECO:0000259" key="4">
    <source>
        <dbReference type="PROSITE" id="PS50042"/>
    </source>
</evidence>
<dbReference type="InterPro" id="IPR012318">
    <property type="entry name" value="HTH_CRP"/>
</dbReference>
<sequence length="222" mass="25779">MPALQLYDKLLQFSLFQGMSRGDLTQIVAHTKFGFSKYTTGKRIIKEGNACNHLYLLINGRLQITSISDDHSYSIIEYAEAPFIIQPERIFGLSQRFTSDFTASTDVNFITIDKNEVRKLCENFNVFQINCLNIFATQSQKMQQRVWRRYPQDLKQQIVRFITDRCQYPAGHKTVFIKMEQLANEINDKRINVSNELNKMKDLGLISISRGKIVIPMLEKLI</sequence>
<evidence type="ECO:0000256" key="2">
    <source>
        <dbReference type="ARBA" id="ARBA00023125"/>
    </source>
</evidence>
<gene>
    <name evidence="5" type="ORF">HPS56_10075</name>
</gene>
<protein>
    <submittedName>
        <fullName evidence="5">Crp/Fnr family transcriptional regulator</fullName>
    </submittedName>
</protein>
<dbReference type="SUPFAM" id="SSF51206">
    <property type="entry name" value="cAMP-binding domain-like"/>
    <property type="match status" value="1"/>
</dbReference>
<dbReference type="EMBL" id="JABKKF010000009">
    <property type="protein sequence ID" value="NPD92682.1"/>
    <property type="molecule type" value="Genomic_DNA"/>
</dbReference>
<dbReference type="InterPro" id="IPR018490">
    <property type="entry name" value="cNMP-bd_dom_sf"/>
</dbReference>
<dbReference type="InterPro" id="IPR000595">
    <property type="entry name" value="cNMP-bd_dom"/>
</dbReference>